<accession>W0AI03</accession>
<proteinExistence type="predicted"/>
<evidence type="ECO:0000313" key="2">
    <source>
        <dbReference type="EMBL" id="AHE57499.1"/>
    </source>
</evidence>
<dbReference type="eggNOG" id="COG4636">
    <property type="taxonomic scope" value="Bacteria"/>
</dbReference>
<evidence type="ECO:0000313" key="3">
    <source>
        <dbReference type="Proteomes" id="UP000018851"/>
    </source>
</evidence>
<keyword evidence="3" id="KW-1185">Reference proteome</keyword>
<dbReference type="STRING" id="1123269.NX02_29690"/>
<dbReference type="AlphaFoldDB" id="W0AI03"/>
<dbReference type="Proteomes" id="UP000018851">
    <property type="component" value="Chromosome"/>
</dbReference>
<dbReference type="InterPro" id="IPR008538">
    <property type="entry name" value="Uma2"/>
</dbReference>
<dbReference type="EMBL" id="CP006644">
    <property type="protein sequence ID" value="AHE57499.1"/>
    <property type="molecule type" value="Genomic_DNA"/>
</dbReference>
<gene>
    <name evidence="2" type="ORF">NX02_29690</name>
</gene>
<dbReference type="Gene3D" id="3.90.1570.10">
    <property type="entry name" value="tt1808, chain A"/>
    <property type="match status" value="1"/>
</dbReference>
<dbReference type="Pfam" id="PF05685">
    <property type="entry name" value="Uma2"/>
    <property type="match status" value="1"/>
</dbReference>
<evidence type="ECO:0000259" key="1">
    <source>
        <dbReference type="Pfam" id="PF05685"/>
    </source>
</evidence>
<name>W0AI03_9SPHN</name>
<dbReference type="HOGENOM" id="CLU_076312_2_0_5"/>
<dbReference type="KEGG" id="ssan:NX02_29690"/>
<reference evidence="2 3" key="1">
    <citation type="submission" date="2013-07" db="EMBL/GenBank/DDBJ databases">
        <title>Completed genome of Sphingomonas sanxanigenens NX02.</title>
        <authorList>
            <person name="Ma T."/>
            <person name="Huang H."/>
            <person name="Wu M."/>
            <person name="Li X."/>
            <person name="Li G."/>
        </authorList>
    </citation>
    <scope>NUCLEOTIDE SEQUENCE [LARGE SCALE GENOMIC DNA]</scope>
    <source>
        <strain evidence="2 3">NX02</strain>
    </source>
</reference>
<dbReference type="SUPFAM" id="SSF52980">
    <property type="entry name" value="Restriction endonuclease-like"/>
    <property type="match status" value="1"/>
</dbReference>
<dbReference type="InterPro" id="IPR012296">
    <property type="entry name" value="Nuclease_put_TT1808"/>
</dbReference>
<dbReference type="PATRIC" id="fig|1123269.5.peg.5819"/>
<dbReference type="CDD" id="cd06260">
    <property type="entry name" value="DUF820-like"/>
    <property type="match status" value="1"/>
</dbReference>
<dbReference type="PANTHER" id="PTHR35400">
    <property type="entry name" value="SLR1083 PROTEIN"/>
    <property type="match status" value="1"/>
</dbReference>
<organism evidence="2 3">
    <name type="scientific">Sphingomonas sanxanigenens DSM 19645 = NX02</name>
    <dbReference type="NCBI Taxonomy" id="1123269"/>
    <lineage>
        <taxon>Bacteria</taxon>
        <taxon>Pseudomonadati</taxon>
        <taxon>Pseudomonadota</taxon>
        <taxon>Alphaproteobacteria</taxon>
        <taxon>Sphingomonadales</taxon>
        <taxon>Sphingomonadaceae</taxon>
        <taxon>Sphingomonas</taxon>
    </lineage>
</organism>
<feature type="domain" description="Putative restriction endonuclease" evidence="1">
    <location>
        <begin position="48"/>
        <end position="204"/>
    </location>
</feature>
<sequence>MRGNGGDFKAAVDMIARNGGNRYFPARMNKPLAPMTPESAAKARFSKEEFLAMASLGAFDDMSIELVDGELERMNPPMSEHGRLQGELTYLLRHALAGTSMVVLGETGIDLGGQTVRSCDAAVLSAPLDENRLLRPDDVALLIEIGLTTVERDMGAKRIDYARAGVRHYWVVDGERRVVHLFAEPLNGDYADVRSIKFGAPLTVPGSDRVLILG</sequence>
<protein>
    <recommendedName>
        <fullName evidence="1">Putative restriction endonuclease domain-containing protein</fullName>
    </recommendedName>
</protein>
<dbReference type="InterPro" id="IPR011335">
    <property type="entry name" value="Restrct_endonuc-II-like"/>
</dbReference>
<dbReference type="PANTHER" id="PTHR35400:SF3">
    <property type="entry name" value="SLL1072 PROTEIN"/>
    <property type="match status" value="1"/>
</dbReference>